<name>A0A4V1IRE2_9FUNG</name>
<proteinExistence type="predicted"/>
<dbReference type="GO" id="GO:0016829">
    <property type="term" value="F:lyase activity"/>
    <property type="evidence" value="ECO:0007669"/>
    <property type="project" value="UniProtKB-KW"/>
</dbReference>
<reference evidence="9" key="1">
    <citation type="journal article" date="2018" name="Nat. Microbiol.">
        <title>Leveraging single-cell genomics to expand the fungal tree of life.</title>
        <authorList>
            <person name="Ahrendt S.R."/>
            <person name="Quandt C.A."/>
            <person name="Ciobanu D."/>
            <person name="Clum A."/>
            <person name="Salamov A."/>
            <person name="Andreopoulos B."/>
            <person name="Cheng J.F."/>
            <person name="Woyke T."/>
            <person name="Pelin A."/>
            <person name="Henrissat B."/>
            <person name="Reynolds N.K."/>
            <person name="Benny G.L."/>
            <person name="Smith M.E."/>
            <person name="James T.Y."/>
            <person name="Grigoriev I.V."/>
        </authorList>
    </citation>
    <scope>NUCLEOTIDE SEQUENCE [LARGE SCALE GENOMIC DNA]</scope>
</reference>
<dbReference type="Gene3D" id="3.90.1140.10">
    <property type="entry name" value="Cyclic phosphodiesterase"/>
    <property type="match status" value="1"/>
</dbReference>
<dbReference type="GO" id="GO:0005634">
    <property type="term" value="C:nucleus"/>
    <property type="evidence" value="ECO:0007669"/>
    <property type="project" value="TreeGrafter"/>
</dbReference>
<sequence length="297" mass="32695">MQLPYDSSDDGDDHHQDPESGGPAGPSKRPRSPERETDPVARKRQAGPKPKLLPPPLPDDFLNLFEGKDKGPRDDPALNAGRTRTVPHIVGNWATFVHVRVIPPPELADHIARMIDCAREKVPSILPTDLLDGGYHVSLSRSVSLKVFQIDSFVDLVKEVVENRMRFDLGFSGVSNFANDEGTRSFLAIDVGAGRTELEGLLADIDGVLAKFRLPKFYETPRFHASIAWAHNEDIGSEVVEHVRRSVEDCGDGLRVPIASVQCRRHAEEVIRGAWKRYHGFPDQDLPGTPGTPGSGP</sequence>
<dbReference type="Proteomes" id="UP000269721">
    <property type="component" value="Unassembled WGS sequence"/>
</dbReference>
<feature type="compositionally biased region" description="Basic and acidic residues" evidence="7">
    <location>
        <begin position="66"/>
        <end position="76"/>
    </location>
</feature>
<organism evidence="8 9">
    <name type="scientific">Blyttiomyces helicus</name>
    <dbReference type="NCBI Taxonomy" id="388810"/>
    <lineage>
        <taxon>Eukaryota</taxon>
        <taxon>Fungi</taxon>
        <taxon>Fungi incertae sedis</taxon>
        <taxon>Chytridiomycota</taxon>
        <taxon>Chytridiomycota incertae sedis</taxon>
        <taxon>Chytridiomycetes</taxon>
        <taxon>Chytridiomycetes incertae sedis</taxon>
        <taxon>Blyttiomyces</taxon>
    </lineage>
</organism>
<accession>A0A4V1IRE2</accession>
<evidence type="ECO:0000256" key="5">
    <source>
        <dbReference type="ARBA" id="ARBA00029543"/>
    </source>
</evidence>
<dbReference type="GO" id="GO:0000175">
    <property type="term" value="F:3'-5'-RNA exonuclease activity"/>
    <property type="evidence" value="ECO:0007669"/>
    <property type="project" value="TreeGrafter"/>
</dbReference>
<gene>
    <name evidence="8" type="ORF">BDK51DRAFT_28115</name>
</gene>
<feature type="compositionally biased region" description="Basic and acidic residues" evidence="7">
    <location>
        <begin position="31"/>
        <end position="41"/>
    </location>
</feature>
<evidence type="ECO:0000256" key="1">
    <source>
        <dbReference type="ARBA" id="ARBA00022722"/>
    </source>
</evidence>
<evidence type="ECO:0000256" key="3">
    <source>
        <dbReference type="ARBA" id="ARBA00023239"/>
    </source>
</evidence>
<keyword evidence="3" id="KW-0456">Lyase</keyword>
<dbReference type="AlphaFoldDB" id="A0A4V1IRE2"/>
<dbReference type="InterPro" id="IPR027521">
    <property type="entry name" value="Usb1"/>
</dbReference>
<evidence type="ECO:0000256" key="4">
    <source>
        <dbReference type="ARBA" id="ARBA00023242"/>
    </source>
</evidence>
<dbReference type="Pfam" id="PF09749">
    <property type="entry name" value="HVSL"/>
    <property type="match status" value="1"/>
</dbReference>
<dbReference type="PANTHER" id="PTHR13522:SF3">
    <property type="entry name" value="U6 SNRNA PHOSPHODIESTERASE 1"/>
    <property type="match status" value="1"/>
</dbReference>
<evidence type="ECO:0000313" key="8">
    <source>
        <dbReference type="EMBL" id="RKO89747.1"/>
    </source>
</evidence>
<evidence type="ECO:0000313" key="9">
    <source>
        <dbReference type="Proteomes" id="UP000269721"/>
    </source>
</evidence>
<dbReference type="OrthoDB" id="49151at2759"/>
<keyword evidence="9" id="KW-1185">Reference proteome</keyword>
<dbReference type="GO" id="GO:0034477">
    <property type="term" value="P:U6 snRNA 3'-end processing"/>
    <property type="evidence" value="ECO:0007669"/>
    <property type="project" value="InterPro"/>
</dbReference>
<protein>
    <recommendedName>
        <fullName evidence="5">U6 snRNA phosphodiesterase 1</fullName>
    </recommendedName>
    <alternativeName>
        <fullName evidence="6">3'-5' RNA exonuclease USB1</fullName>
    </alternativeName>
</protein>
<keyword evidence="2" id="KW-0378">Hydrolase</keyword>
<keyword evidence="1" id="KW-0540">Nuclease</keyword>
<keyword evidence="4" id="KW-0539">Nucleus</keyword>
<dbReference type="EMBL" id="KZ995910">
    <property type="protein sequence ID" value="RKO89747.1"/>
    <property type="molecule type" value="Genomic_DNA"/>
</dbReference>
<evidence type="ECO:0000256" key="6">
    <source>
        <dbReference type="ARBA" id="ARBA00030030"/>
    </source>
</evidence>
<dbReference type="PANTHER" id="PTHR13522">
    <property type="entry name" value="U6 SNRNA PHOSPHODIESTERASE 1"/>
    <property type="match status" value="1"/>
</dbReference>
<feature type="region of interest" description="Disordered" evidence="7">
    <location>
        <begin position="1"/>
        <end position="82"/>
    </location>
</feature>
<evidence type="ECO:0000256" key="7">
    <source>
        <dbReference type="SAM" id="MobiDB-lite"/>
    </source>
</evidence>
<evidence type="ECO:0000256" key="2">
    <source>
        <dbReference type="ARBA" id="ARBA00022801"/>
    </source>
</evidence>